<dbReference type="OrthoDB" id="651281at2"/>
<dbReference type="CDD" id="cd07402">
    <property type="entry name" value="MPP_GpdQ"/>
    <property type="match status" value="1"/>
</dbReference>
<sequence length="266" mass="29795">MTPVATALHIVQLSDTHLFADLQGQLVGLNTADALKAVLDQVAQLSPRPDLLLLTGDLSQDESVQSYTHLRDWLAPLDIPVHWLPGNHDNLQAMAQVLLPPLYSGPSTFYLGGWQFLLLNSQVPGKVYGELSPDTLLWLENNLQAHPDRPSLIALHHPPLSISTPWLDSSRLRNPEPLLELIDRHPQVKLVSFGHIHQEFAAERRGVIYLSSPSTCVQFLPCSSQFAIDPMPPGFRRLMLYPDGQFHTEVMRVEFSYQFDLAAQGY</sequence>
<keyword evidence="1" id="KW-0479">Metal-binding</keyword>
<dbReference type="AlphaFoldDB" id="B8HUH6"/>
<dbReference type="KEGG" id="cyn:Cyan7425_3861"/>
<evidence type="ECO:0000256" key="2">
    <source>
        <dbReference type="ARBA" id="ARBA00022801"/>
    </source>
</evidence>
<dbReference type="NCBIfam" id="NF008359">
    <property type="entry name" value="PRK11148.1"/>
    <property type="match status" value="1"/>
</dbReference>
<evidence type="ECO:0000256" key="3">
    <source>
        <dbReference type="ARBA" id="ARBA00023004"/>
    </source>
</evidence>
<dbReference type="GO" id="GO:0004112">
    <property type="term" value="F:cyclic-nucleotide phosphodiesterase activity"/>
    <property type="evidence" value="ECO:0007669"/>
    <property type="project" value="InterPro"/>
</dbReference>
<dbReference type="InterPro" id="IPR050884">
    <property type="entry name" value="CNP_phosphodiesterase-III"/>
</dbReference>
<dbReference type="GO" id="GO:0046872">
    <property type="term" value="F:metal ion binding"/>
    <property type="evidence" value="ECO:0007669"/>
    <property type="project" value="UniProtKB-KW"/>
</dbReference>
<evidence type="ECO:0000256" key="1">
    <source>
        <dbReference type="ARBA" id="ARBA00022723"/>
    </source>
</evidence>
<evidence type="ECO:0000313" key="6">
    <source>
        <dbReference type="EMBL" id="ACL46178.1"/>
    </source>
</evidence>
<dbReference type="Gene3D" id="3.60.21.10">
    <property type="match status" value="1"/>
</dbReference>
<name>B8HUH6_CYAP4</name>
<keyword evidence="3" id="KW-0408">Iron</keyword>
<comment type="similarity">
    <text evidence="4">Belongs to the cyclic nucleotide phosphodiesterase class-III family.</text>
</comment>
<feature type="domain" description="Calcineurin-like phosphoesterase" evidence="5">
    <location>
        <begin position="9"/>
        <end position="198"/>
    </location>
</feature>
<evidence type="ECO:0000259" key="5">
    <source>
        <dbReference type="Pfam" id="PF00149"/>
    </source>
</evidence>
<protein>
    <submittedName>
        <fullName evidence="6">Metallophosphoesterase</fullName>
    </submittedName>
</protein>
<dbReference type="SUPFAM" id="SSF56300">
    <property type="entry name" value="Metallo-dependent phosphatases"/>
    <property type="match status" value="1"/>
</dbReference>
<dbReference type="HOGENOM" id="CLU_070320_0_0_3"/>
<dbReference type="eggNOG" id="COG1409">
    <property type="taxonomic scope" value="Bacteria"/>
</dbReference>
<dbReference type="STRING" id="395961.Cyan7425_3861"/>
<keyword evidence="2" id="KW-0378">Hydrolase</keyword>
<dbReference type="InterPro" id="IPR026575">
    <property type="entry name" value="GpdQ/CpdA-like"/>
</dbReference>
<dbReference type="PANTHER" id="PTHR42988:SF2">
    <property type="entry name" value="CYCLIC NUCLEOTIDE PHOSPHODIESTERASE CBUA0032-RELATED"/>
    <property type="match status" value="1"/>
</dbReference>
<dbReference type="InterPro" id="IPR029052">
    <property type="entry name" value="Metallo-depent_PP-like"/>
</dbReference>
<accession>B8HUH6</accession>
<reference evidence="6" key="1">
    <citation type="submission" date="2009-01" db="EMBL/GenBank/DDBJ databases">
        <title>Complete sequence of chromosome Cyanothece sp. PCC 7425.</title>
        <authorList>
            <consortium name="US DOE Joint Genome Institute"/>
            <person name="Lucas S."/>
            <person name="Copeland A."/>
            <person name="Lapidus A."/>
            <person name="Glavina del Rio T."/>
            <person name="Dalin E."/>
            <person name="Tice H."/>
            <person name="Bruce D."/>
            <person name="Goodwin L."/>
            <person name="Pitluck S."/>
            <person name="Sims D."/>
            <person name="Meineke L."/>
            <person name="Brettin T."/>
            <person name="Detter J.C."/>
            <person name="Han C."/>
            <person name="Larimer F."/>
            <person name="Land M."/>
            <person name="Hauser L."/>
            <person name="Kyrpides N."/>
            <person name="Ovchinnikova G."/>
            <person name="Liberton M."/>
            <person name="Stoeckel J."/>
            <person name="Banerjee A."/>
            <person name="Singh A."/>
            <person name="Page L."/>
            <person name="Sato H."/>
            <person name="Zhao L."/>
            <person name="Sherman L."/>
            <person name="Pakrasi H."/>
            <person name="Richardson P."/>
        </authorList>
    </citation>
    <scope>NUCLEOTIDE SEQUENCE</scope>
    <source>
        <strain evidence="6">PCC 7425</strain>
    </source>
</reference>
<dbReference type="InterPro" id="IPR004843">
    <property type="entry name" value="Calcineurin-like_PHP"/>
</dbReference>
<organism evidence="6">
    <name type="scientific">Cyanothece sp. (strain PCC 7425 / ATCC 29141)</name>
    <dbReference type="NCBI Taxonomy" id="395961"/>
    <lineage>
        <taxon>Bacteria</taxon>
        <taxon>Bacillati</taxon>
        <taxon>Cyanobacteriota</taxon>
        <taxon>Cyanophyceae</taxon>
        <taxon>Gomontiellales</taxon>
        <taxon>Cyanothecaceae</taxon>
        <taxon>Cyanothece</taxon>
    </lineage>
</organism>
<dbReference type="EMBL" id="CP001344">
    <property type="protein sequence ID" value="ACL46178.1"/>
    <property type="molecule type" value="Genomic_DNA"/>
</dbReference>
<proteinExistence type="inferred from homology"/>
<dbReference type="Pfam" id="PF00149">
    <property type="entry name" value="Metallophos"/>
    <property type="match status" value="1"/>
</dbReference>
<evidence type="ECO:0000256" key="4">
    <source>
        <dbReference type="ARBA" id="ARBA00025742"/>
    </source>
</evidence>
<gene>
    <name evidence="6" type="ordered locus">Cyan7425_3861</name>
</gene>
<dbReference type="PANTHER" id="PTHR42988">
    <property type="entry name" value="PHOSPHOHYDROLASE"/>
    <property type="match status" value="1"/>
</dbReference>